<evidence type="ECO:0000259" key="6">
    <source>
        <dbReference type="PROSITE" id="PS51736"/>
    </source>
</evidence>
<evidence type="ECO:0000256" key="4">
    <source>
        <dbReference type="PIRSR" id="PIRSR606118-50"/>
    </source>
</evidence>
<dbReference type="GO" id="GO:0000150">
    <property type="term" value="F:DNA strand exchange activity"/>
    <property type="evidence" value="ECO:0007669"/>
    <property type="project" value="InterPro"/>
</dbReference>
<evidence type="ECO:0000313" key="8">
    <source>
        <dbReference type="EMBL" id="EMT52116.1"/>
    </source>
</evidence>
<dbReference type="PROSITE" id="PS00397">
    <property type="entry name" value="RECOMBINASES_1"/>
    <property type="match status" value="1"/>
</dbReference>
<dbReference type="SMART" id="SM00857">
    <property type="entry name" value="Resolvase"/>
    <property type="match status" value="1"/>
</dbReference>
<name>M8DYN6_9BACL</name>
<dbReference type="CDD" id="cd00338">
    <property type="entry name" value="Ser_Recombinase"/>
    <property type="match status" value="1"/>
</dbReference>
<dbReference type="Proteomes" id="UP000012081">
    <property type="component" value="Unassembled WGS sequence"/>
</dbReference>
<dbReference type="Pfam" id="PF13408">
    <property type="entry name" value="Zn_ribbon_recom"/>
    <property type="match status" value="1"/>
</dbReference>
<dbReference type="InterPro" id="IPR025827">
    <property type="entry name" value="Zn_ribbon_recom_dom"/>
</dbReference>
<gene>
    <name evidence="8" type="ORF">I532_14773</name>
</gene>
<dbReference type="PROSITE" id="PS51737">
    <property type="entry name" value="RECOMBINASE_DNA_BIND"/>
    <property type="match status" value="1"/>
</dbReference>
<dbReference type="InterPro" id="IPR050639">
    <property type="entry name" value="SSR_resolvase"/>
</dbReference>
<evidence type="ECO:0000256" key="5">
    <source>
        <dbReference type="PROSITE-ProRule" id="PRU10137"/>
    </source>
</evidence>
<dbReference type="PANTHER" id="PTHR30461:SF23">
    <property type="entry name" value="DNA RECOMBINASE-RELATED"/>
    <property type="match status" value="1"/>
</dbReference>
<dbReference type="AlphaFoldDB" id="M8DYN6"/>
<proteinExistence type="predicted"/>
<evidence type="ECO:0000256" key="2">
    <source>
        <dbReference type="ARBA" id="ARBA00023125"/>
    </source>
</evidence>
<dbReference type="OrthoDB" id="9811097at2"/>
<dbReference type="PROSITE" id="PS51736">
    <property type="entry name" value="RECOMBINASES_3"/>
    <property type="match status" value="1"/>
</dbReference>
<dbReference type="Gene3D" id="3.40.50.1390">
    <property type="entry name" value="Resolvase, N-terminal catalytic domain"/>
    <property type="match status" value="1"/>
</dbReference>
<dbReference type="InterPro" id="IPR038109">
    <property type="entry name" value="DNA_bind_recomb_sf"/>
</dbReference>
<evidence type="ECO:0000256" key="1">
    <source>
        <dbReference type="ARBA" id="ARBA00022908"/>
    </source>
</evidence>
<dbReference type="InterPro" id="IPR006118">
    <property type="entry name" value="Recombinase_CS"/>
</dbReference>
<dbReference type="InterPro" id="IPR011109">
    <property type="entry name" value="DNA_bind_recombinase_dom"/>
</dbReference>
<protein>
    <submittedName>
        <fullName evidence="8">DNA recombinase</fullName>
    </submittedName>
</protein>
<keyword evidence="2" id="KW-0238">DNA-binding</keyword>
<dbReference type="PANTHER" id="PTHR30461">
    <property type="entry name" value="DNA-INVERTASE FROM LAMBDOID PROPHAGE"/>
    <property type="match status" value="1"/>
</dbReference>
<feature type="domain" description="Resolvase/invertase-type recombinase catalytic" evidence="6">
    <location>
        <begin position="2"/>
        <end position="149"/>
    </location>
</feature>
<comment type="caution">
    <text evidence="8">The sequence shown here is derived from an EMBL/GenBank/DDBJ whole genome shotgun (WGS) entry which is preliminary data.</text>
</comment>
<accession>M8DYN6</accession>
<organism evidence="8 9">
    <name type="scientific">Brevibacillus borstelensis AK1</name>
    <dbReference type="NCBI Taxonomy" id="1300222"/>
    <lineage>
        <taxon>Bacteria</taxon>
        <taxon>Bacillati</taxon>
        <taxon>Bacillota</taxon>
        <taxon>Bacilli</taxon>
        <taxon>Bacillales</taxon>
        <taxon>Paenibacillaceae</taxon>
        <taxon>Brevibacillus</taxon>
    </lineage>
</organism>
<evidence type="ECO:0000259" key="7">
    <source>
        <dbReference type="PROSITE" id="PS51737"/>
    </source>
</evidence>
<keyword evidence="3" id="KW-0233">DNA recombination</keyword>
<keyword evidence="1" id="KW-0229">DNA integration</keyword>
<dbReference type="Pfam" id="PF07508">
    <property type="entry name" value="Recombinase"/>
    <property type="match status" value="1"/>
</dbReference>
<dbReference type="GO" id="GO:0003677">
    <property type="term" value="F:DNA binding"/>
    <property type="evidence" value="ECO:0007669"/>
    <property type="project" value="UniProtKB-KW"/>
</dbReference>
<dbReference type="RefSeq" id="WP_003389157.1">
    <property type="nucleotide sequence ID" value="NZ_APBN01000005.1"/>
</dbReference>
<dbReference type="PATRIC" id="fig|1300222.3.peg.3089"/>
<feature type="active site" description="O-(5'-phospho-DNA)-serine intermediate" evidence="4 5">
    <location>
        <position position="10"/>
    </location>
</feature>
<dbReference type="Pfam" id="PF00239">
    <property type="entry name" value="Resolvase"/>
    <property type="match status" value="1"/>
</dbReference>
<feature type="domain" description="Recombinase" evidence="7">
    <location>
        <begin position="157"/>
        <end position="274"/>
    </location>
</feature>
<dbReference type="EMBL" id="APBN01000005">
    <property type="protein sequence ID" value="EMT52116.1"/>
    <property type="molecule type" value="Genomic_DNA"/>
</dbReference>
<dbReference type="GO" id="GO:0015074">
    <property type="term" value="P:DNA integration"/>
    <property type="evidence" value="ECO:0007669"/>
    <property type="project" value="UniProtKB-KW"/>
</dbReference>
<evidence type="ECO:0000313" key="9">
    <source>
        <dbReference type="Proteomes" id="UP000012081"/>
    </source>
</evidence>
<reference evidence="8 9" key="1">
    <citation type="submission" date="2013-03" db="EMBL/GenBank/DDBJ databases">
        <title>Assembly of a new bacterial strain Brevibacillus borstelensis AK1.</title>
        <authorList>
            <person name="Rajan I."/>
            <person name="PoliReddy D."/>
            <person name="Sugumar T."/>
            <person name="Rathinam K."/>
            <person name="Alqarawi S."/>
            <person name="Khalil A.B."/>
            <person name="Sivakumar N."/>
        </authorList>
    </citation>
    <scope>NUCLEOTIDE SEQUENCE [LARGE SCALE GENOMIC DNA]</scope>
    <source>
        <strain evidence="8 9">AK1</strain>
    </source>
</reference>
<dbReference type="SUPFAM" id="SSF53041">
    <property type="entry name" value="Resolvase-like"/>
    <property type="match status" value="1"/>
</dbReference>
<dbReference type="InterPro" id="IPR006119">
    <property type="entry name" value="Resolv_N"/>
</dbReference>
<evidence type="ECO:0000256" key="3">
    <source>
        <dbReference type="ARBA" id="ARBA00023172"/>
    </source>
</evidence>
<keyword evidence="9" id="KW-1185">Reference proteome</keyword>
<sequence length="482" mass="55680">MRTAVYIRVSTEEQASDGFSMAAQKERLTAYISSQGWTLSTIYADEGFSAKDTKRPALQRMLGDIRSGSIDVVLVYRLDRLTRSVLDLYRLLQDFEKYGVRFKSCTEVYDTTTAIGRLFITLVAALAQWERENLGERVKLGMEQMARERKRPGGPPPYGYMLHHHQLIPHPEEAKVVSRMYQQYLSGYTPGQIAEKANRDGHLGKHGGKWSGSTVTRLLRNPVYYGALRWNYAEAGGQQNKRDEWILVEDAHPAIVDRETFLKVQERMGLRQRTHPRVLSSPFVFSGLLYCARCKAEMRGKTADIRKGGGKRYRHIYYLCKNRANGICQAPALREDRLEDEVLGQLSSAQEEMGSVFRRIVQERCRSSTAAADDRKQLTKKRQRWMKAYEAGVITLEELAARQQDLRRLEQEMSSGGNEAFFAPGAIDWRQWTDWKWIWQQAAREERRHLALLLLERVEAEAWTTQGKKKQRTVKVRAIFYR</sequence>
<dbReference type="InterPro" id="IPR036162">
    <property type="entry name" value="Resolvase-like_N_sf"/>
</dbReference>
<dbReference type="STRING" id="1300222.I532_14773"/>
<dbReference type="Gene3D" id="3.90.1750.20">
    <property type="entry name" value="Putative Large Serine Recombinase, Chain B, Domain 2"/>
    <property type="match status" value="1"/>
</dbReference>